<dbReference type="Proteomes" id="UP001163828">
    <property type="component" value="Unassembled WGS sequence"/>
</dbReference>
<sequence>MTLVQMAWALETMAQADEMPVCWLLMALKIAPPKKKITIDTLASKNQICPCMRYISCIQQKKDSFWSNSPCTYCFAGQSCTQAVCSTTNFLNSQLPYSHRLRSIVPSPVPDPTFPQYVFCCRQFLRSPWSLCCRQLSPYRV</sequence>
<keyword evidence="2" id="KW-1185">Reference proteome</keyword>
<comment type="caution">
    <text evidence="1">The sequence shown here is derived from an EMBL/GenBank/DDBJ whole genome shotgun (WGS) entry which is preliminary data.</text>
</comment>
<gene>
    <name evidence="1" type="ORF">F5050DRAFT_1138155</name>
</gene>
<organism evidence="1 2">
    <name type="scientific">Lentinula boryana</name>
    <dbReference type="NCBI Taxonomy" id="40481"/>
    <lineage>
        <taxon>Eukaryota</taxon>
        <taxon>Fungi</taxon>
        <taxon>Dikarya</taxon>
        <taxon>Basidiomycota</taxon>
        <taxon>Agaricomycotina</taxon>
        <taxon>Agaricomycetes</taxon>
        <taxon>Agaricomycetidae</taxon>
        <taxon>Agaricales</taxon>
        <taxon>Marasmiineae</taxon>
        <taxon>Omphalotaceae</taxon>
        <taxon>Lentinula</taxon>
    </lineage>
</organism>
<accession>A0ABQ8QTJ0</accession>
<reference evidence="1" key="1">
    <citation type="submission" date="2022-08" db="EMBL/GenBank/DDBJ databases">
        <authorList>
            <consortium name="DOE Joint Genome Institute"/>
            <person name="Min B."/>
            <person name="Riley R."/>
            <person name="Sierra-Patev S."/>
            <person name="Naranjo-Ortiz M."/>
            <person name="Looney B."/>
            <person name="Konkel Z."/>
            <person name="Slot J.C."/>
            <person name="Sakamoto Y."/>
            <person name="Steenwyk J.L."/>
            <person name="Rokas A."/>
            <person name="Carro J."/>
            <person name="Camarero S."/>
            <person name="Ferreira P."/>
            <person name="Molpeceres G."/>
            <person name="Ruiz-Duenas F.J."/>
            <person name="Serrano A."/>
            <person name="Henrissat B."/>
            <person name="Drula E."/>
            <person name="Hughes K.W."/>
            <person name="Mata J.L."/>
            <person name="Ishikawa N.K."/>
            <person name="Vargas-Isla R."/>
            <person name="Ushijima S."/>
            <person name="Smith C.A."/>
            <person name="Ahrendt S."/>
            <person name="Andreopoulos W."/>
            <person name="He G."/>
            <person name="Labutti K."/>
            <person name="Lipzen A."/>
            <person name="Ng V."/>
            <person name="Sandor L."/>
            <person name="Barry K."/>
            <person name="Martinez A.T."/>
            <person name="Xiao Y."/>
            <person name="Gibbons J.G."/>
            <person name="Terashima K."/>
            <person name="Hibbett D.S."/>
            <person name="Grigoriev I.V."/>
        </authorList>
    </citation>
    <scope>NUCLEOTIDE SEQUENCE</scope>
    <source>
        <strain evidence="1">TFB10827</strain>
    </source>
</reference>
<name>A0ABQ8QTJ0_9AGAR</name>
<protein>
    <submittedName>
        <fullName evidence="1">Uncharacterized protein</fullName>
    </submittedName>
</protein>
<evidence type="ECO:0000313" key="1">
    <source>
        <dbReference type="EMBL" id="KAJ4001805.1"/>
    </source>
</evidence>
<evidence type="ECO:0000313" key="2">
    <source>
        <dbReference type="Proteomes" id="UP001163828"/>
    </source>
</evidence>
<dbReference type="EMBL" id="MU790506">
    <property type="protein sequence ID" value="KAJ4001805.1"/>
    <property type="molecule type" value="Genomic_DNA"/>
</dbReference>
<proteinExistence type="predicted"/>